<sequence>MVNLCCSRPQFASIPLSYRATAAIARCLHPRLPGGPSTSYPWRYPLLPPYKG</sequence>
<proteinExistence type="predicted"/>
<evidence type="ECO:0000313" key="1">
    <source>
        <dbReference type="EMBL" id="EUA58020.1"/>
    </source>
</evidence>
<organism evidence="1 2">
    <name type="scientific">Mycobacterium intracellulare 1956</name>
    <dbReference type="NCBI Taxonomy" id="1299331"/>
    <lineage>
        <taxon>Bacteria</taxon>
        <taxon>Bacillati</taxon>
        <taxon>Actinomycetota</taxon>
        <taxon>Actinomycetes</taxon>
        <taxon>Mycobacteriales</taxon>
        <taxon>Mycobacteriaceae</taxon>
        <taxon>Mycobacterium</taxon>
        <taxon>Mycobacterium avium complex (MAC)</taxon>
    </lineage>
</organism>
<accession>X8CRY0</accession>
<reference evidence="1 2" key="1">
    <citation type="submission" date="2013-12" db="EMBL/GenBank/DDBJ databases">
        <authorList>
            <person name="Zelazny A."/>
            <person name="Olivier K."/>
            <person name="Holland S."/>
            <person name="Lenaerts A."/>
            <person name="Ordway D."/>
            <person name="DeGroote M.A."/>
            <person name="Parker T."/>
            <person name="Sizemore C."/>
            <person name="Tallon L.J."/>
            <person name="Sadzewicz L.K."/>
            <person name="Sengamalay N."/>
            <person name="Fraser C.M."/>
            <person name="Hine E."/>
            <person name="Shefchek K.A."/>
            <person name="Das S.P."/>
            <person name="Tettelin H."/>
        </authorList>
    </citation>
    <scope>NUCLEOTIDE SEQUENCE [LARGE SCALE GENOMIC DNA]</scope>
    <source>
        <strain evidence="1 2">1956</strain>
    </source>
</reference>
<evidence type="ECO:0000313" key="2">
    <source>
        <dbReference type="Proteomes" id="UP000020825"/>
    </source>
</evidence>
<dbReference type="AlphaFoldDB" id="X8CRY0"/>
<dbReference type="Proteomes" id="UP000020825">
    <property type="component" value="Unassembled WGS sequence"/>
</dbReference>
<dbReference type="PATRIC" id="fig|1299331.3.peg.1123"/>
<protein>
    <submittedName>
        <fullName evidence="1">Uncharacterized protein</fullName>
    </submittedName>
</protein>
<name>X8CRY0_MYCIT</name>
<comment type="caution">
    <text evidence="1">The sequence shown here is derived from an EMBL/GenBank/DDBJ whole genome shotgun (WGS) entry which is preliminary data.</text>
</comment>
<dbReference type="EMBL" id="JAOG01000001">
    <property type="protein sequence ID" value="EUA58020.1"/>
    <property type="molecule type" value="Genomic_DNA"/>
</dbReference>
<gene>
    <name evidence="1" type="ORF">I550_1152</name>
</gene>